<proteinExistence type="predicted"/>
<evidence type="ECO:0000313" key="3">
    <source>
        <dbReference type="Proteomes" id="UP001159042"/>
    </source>
</evidence>
<keyword evidence="3" id="KW-1185">Reference proteome</keyword>
<comment type="caution">
    <text evidence="2">The sequence shown here is derived from an EMBL/GenBank/DDBJ whole genome shotgun (WGS) entry which is preliminary data.</text>
</comment>
<feature type="region of interest" description="Disordered" evidence="1">
    <location>
        <begin position="55"/>
        <end position="86"/>
    </location>
</feature>
<evidence type="ECO:0000313" key="2">
    <source>
        <dbReference type="EMBL" id="KAJ8925187.1"/>
    </source>
</evidence>
<protein>
    <submittedName>
        <fullName evidence="2">Uncharacterized protein</fullName>
    </submittedName>
</protein>
<dbReference type="EMBL" id="JANEYG010000002">
    <property type="protein sequence ID" value="KAJ8925187.1"/>
    <property type="molecule type" value="Genomic_DNA"/>
</dbReference>
<dbReference type="Proteomes" id="UP001159042">
    <property type="component" value="Unassembled WGS sequence"/>
</dbReference>
<name>A0AAV8WF29_9CUCU</name>
<reference evidence="2 3" key="1">
    <citation type="journal article" date="2023" name="Insect Mol. Biol.">
        <title>Genome sequencing provides insights into the evolution of gene families encoding plant cell wall-degrading enzymes in longhorned beetles.</title>
        <authorList>
            <person name="Shin N.R."/>
            <person name="Okamura Y."/>
            <person name="Kirsch R."/>
            <person name="Pauchet Y."/>
        </authorList>
    </citation>
    <scope>NUCLEOTIDE SEQUENCE [LARGE SCALE GENOMIC DNA]</scope>
    <source>
        <strain evidence="2">EAD_L_NR</strain>
    </source>
</reference>
<evidence type="ECO:0000256" key="1">
    <source>
        <dbReference type="SAM" id="MobiDB-lite"/>
    </source>
</evidence>
<organism evidence="2 3">
    <name type="scientific">Exocentrus adspersus</name>
    <dbReference type="NCBI Taxonomy" id="1586481"/>
    <lineage>
        <taxon>Eukaryota</taxon>
        <taxon>Metazoa</taxon>
        <taxon>Ecdysozoa</taxon>
        <taxon>Arthropoda</taxon>
        <taxon>Hexapoda</taxon>
        <taxon>Insecta</taxon>
        <taxon>Pterygota</taxon>
        <taxon>Neoptera</taxon>
        <taxon>Endopterygota</taxon>
        <taxon>Coleoptera</taxon>
        <taxon>Polyphaga</taxon>
        <taxon>Cucujiformia</taxon>
        <taxon>Chrysomeloidea</taxon>
        <taxon>Cerambycidae</taxon>
        <taxon>Lamiinae</taxon>
        <taxon>Acanthocinini</taxon>
        <taxon>Exocentrus</taxon>
    </lineage>
</organism>
<gene>
    <name evidence="2" type="ORF">NQ315_001373</name>
</gene>
<feature type="compositionally biased region" description="Polar residues" evidence="1">
    <location>
        <begin position="73"/>
        <end position="86"/>
    </location>
</feature>
<dbReference type="AlphaFoldDB" id="A0AAV8WF29"/>
<accession>A0AAV8WF29</accession>
<sequence>MHDSSLFLYLHNLVCDCCEYGRDHTLLKSQPVKVAGKHKKKGKGLRVFWFKPHGHKQKKNKYYVSHEEEDSPTSKLKTTIKPSSCE</sequence>